<dbReference type="EMBL" id="NKCI01000042">
    <property type="protein sequence ID" value="RSL62901.1"/>
    <property type="molecule type" value="Genomic_DNA"/>
</dbReference>
<keyword evidence="2" id="KW-1185">Reference proteome</keyword>
<dbReference type="Gene3D" id="3.40.50.300">
    <property type="entry name" value="P-loop containing nucleotide triphosphate hydrolases"/>
    <property type="match status" value="1"/>
</dbReference>
<accession>A0A428QC85</accession>
<name>A0A428QC85_9HYPO</name>
<organism evidence="1 2">
    <name type="scientific">Fusarium duplospermum</name>
    <dbReference type="NCBI Taxonomy" id="1325734"/>
    <lineage>
        <taxon>Eukaryota</taxon>
        <taxon>Fungi</taxon>
        <taxon>Dikarya</taxon>
        <taxon>Ascomycota</taxon>
        <taxon>Pezizomycotina</taxon>
        <taxon>Sordariomycetes</taxon>
        <taxon>Hypocreomycetidae</taxon>
        <taxon>Hypocreales</taxon>
        <taxon>Nectriaceae</taxon>
        <taxon>Fusarium</taxon>
        <taxon>Fusarium solani species complex</taxon>
    </lineage>
</organism>
<dbReference type="PANTHER" id="PTHR36978">
    <property type="entry name" value="P-LOOP CONTAINING NUCLEOTIDE TRIPHOSPHATE HYDROLASE"/>
    <property type="match status" value="1"/>
</dbReference>
<dbReference type="PANTHER" id="PTHR36978:SF3">
    <property type="entry name" value="P-LOOP CONTAINING NUCLEOSIDE TRIPHOSPHATE HYDROLASE PROTEIN"/>
    <property type="match status" value="1"/>
</dbReference>
<dbReference type="AlphaFoldDB" id="A0A428QC85"/>
<dbReference type="InterPro" id="IPR027417">
    <property type="entry name" value="P-loop_NTPase"/>
</dbReference>
<comment type="caution">
    <text evidence="1">The sequence shown here is derived from an EMBL/GenBank/DDBJ whole genome shotgun (WGS) entry which is preliminary data.</text>
</comment>
<dbReference type="Proteomes" id="UP000288168">
    <property type="component" value="Unassembled WGS sequence"/>
</dbReference>
<reference evidence="1 2" key="1">
    <citation type="submission" date="2017-06" db="EMBL/GenBank/DDBJ databases">
        <title>Comparative genomic analysis of Ambrosia Fusariam Clade fungi.</title>
        <authorList>
            <person name="Stajich J.E."/>
            <person name="Carrillo J."/>
            <person name="Kijimoto T."/>
            <person name="Eskalen A."/>
            <person name="O'Donnell K."/>
            <person name="Kasson M."/>
        </authorList>
    </citation>
    <scope>NUCLEOTIDE SEQUENCE [LARGE SCALE GENOMIC DNA]</scope>
    <source>
        <strain evidence="1 2">NRRL62584</strain>
    </source>
</reference>
<proteinExistence type="predicted"/>
<dbReference type="Pfam" id="PF17784">
    <property type="entry name" value="Sulfotransfer_4"/>
    <property type="match status" value="1"/>
</dbReference>
<dbReference type="OrthoDB" id="408152at2759"/>
<evidence type="ECO:0000313" key="1">
    <source>
        <dbReference type="EMBL" id="RSL62901.1"/>
    </source>
</evidence>
<sequence>MRFITDNKPRQDQGEEVPLMVIGAGLPRAATSSLQAALEKIGFAPCLHMAEIIPHADRMRLLLAAVREKDTPVRQKMLRQLIHGHYAICDLPVVFFTPDLMDMYPDVKIVLNGRPDPEVWARSAAESFSFIFSPWFKWTGLLWTTDRLWYQLNGESKKYCQELFGDEDIFTARCYNGYYDMVRAEAKKRGKEVLEFRAEDGYEPLCKFLGKDVPEEPFPRLNEKKTFQIVQGILIVRGLLAWSALGVGCWGAWKLADHFLQS</sequence>
<dbReference type="SUPFAM" id="SSF52540">
    <property type="entry name" value="P-loop containing nucleoside triphosphate hydrolases"/>
    <property type="match status" value="1"/>
</dbReference>
<dbReference type="InterPro" id="IPR040632">
    <property type="entry name" value="Sulfotransfer_4"/>
</dbReference>
<protein>
    <submittedName>
        <fullName evidence="1">Uncharacterized protein</fullName>
    </submittedName>
</protein>
<gene>
    <name evidence="1" type="ORF">CEP54_005531</name>
</gene>
<evidence type="ECO:0000313" key="2">
    <source>
        <dbReference type="Proteomes" id="UP000288168"/>
    </source>
</evidence>